<evidence type="ECO:0000256" key="3">
    <source>
        <dbReference type="ARBA" id="ARBA00022692"/>
    </source>
</evidence>
<evidence type="ECO:0000259" key="6">
    <source>
        <dbReference type="Pfam" id="PF02706"/>
    </source>
</evidence>
<comment type="subcellular location">
    <subcellularLocation>
        <location evidence="1">Cell membrane</location>
        <topology evidence="1">Multi-pass membrane protein</topology>
    </subcellularLocation>
</comment>
<feature type="non-terminal residue" evidence="7">
    <location>
        <position position="146"/>
    </location>
</feature>
<keyword evidence="5" id="KW-0472">Membrane</keyword>
<protein>
    <recommendedName>
        <fullName evidence="6">Polysaccharide chain length determinant N-terminal domain-containing protein</fullName>
    </recommendedName>
</protein>
<dbReference type="AlphaFoldDB" id="A0A382TAH8"/>
<evidence type="ECO:0000313" key="7">
    <source>
        <dbReference type="EMBL" id="SVD18487.1"/>
    </source>
</evidence>
<dbReference type="InterPro" id="IPR003856">
    <property type="entry name" value="LPS_length_determ_N"/>
</dbReference>
<feature type="domain" description="Polysaccharide chain length determinant N-terminal" evidence="6">
    <location>
        <begin position="3"/>
        <end position="64"/>
    </location>
</feature>
<evidence type="ECO:0000256" key="4">
    <source>
        <dbReference type="ARBA" id="ARBA00022989"/>
    </source>
</evidence>
<sequence>MNLIWDGKKLIILITAVFALCSVLVALSLTNYYKSQTVLTTTDGSNEMASLSRYNSIASLAGISMPSSGIDKGSLIVNTIMSRAFLKHLLSFEDVLPSIMAAKSYDIETKKLVFDSNLYDVTNKKWFRTKPSYIETYDVYMKQLTV</sequence>
<reference evidence="7" key="1">
    <citation type="submission" date="2018-05" db="EMBL/GenBank/DDBJ databases">
        <authorList>
            <person name="Lanie J.A."/>
            <person name="Ng W.-L."/>
            <person name="Kazmierczak K.M."/>
            <person name="Andrzejewski T.M."/>
            <person name="Davidsen T.M."/>
            <person name="Wayne K.J."/>
            <person name="Tettelin H."/>
            <person name="Glass J.I."/>
            <person name="Rusch D."/>
            <person name="Podicherti R."/>
            <person name="Tsui H.-C.T."/>
            <person name="Winkler M.E."/>
        </authorList>
    </citation>
    <scope>NUCLEOTIDE SEQUENCE</scope>
</reference>
<name>A0A382TAH8_9ZZZZ</name>
<keyword evidence="3" id="KW-0812">Transmembrane</keyword>
<evidence type="ECO:0000256" key="5">
    <source>
        <dbReference type="ARBA" id="ARBA00023136"/>
    </source>
</evidence>
<organism evidence="7">
    <name type="scientific">marine metagenome</name>
    <dbReference type="NCBI Taxonomy" id="408172"/>
    <lineage>
        <taxon>unclassified sequences</taxon>
        <taxon>metagenomes</taxon>
        <taxon>ecological metagenomes</taxon>
    </lineage>
</organism>
<accession>A0A382TAH8</accession>
<keyword evidence="2" id="KW-1003">Cell membrane</keyword>
<keyword evidence="4" id="KW-1133">Transmembrane helix</keyword>
<dbReference type="EMBL" id="UINC01134749">
    <property type="protein sequence ID" value="SVD18487.1"/>
    <property type="molecule type" value="Genomic_DNA"/>
</dbReference>
<dbReference type="Pfam" id="PF02706">
    <property type="entry name" value="Wzz"/>
    <property type="match status" value="1"/>
</dbReference>
<gene>
    <name evidence="7" type="ORF">METZ01_LOCUS371341</name>
</gene>
<proteinExistence type="predicted"/>
<dbReference type="GO" id="GO:0005886">
    <property type="term" value="C:plasma membrane"/>
    <property type="evidence" value="ECO:0007669"/>
    <property type="project" value="UniProtKB-SubCell"/>
</dbReference>
<evidence type="ECO:0000256" key="2">
    <source>
        <dbReference type="ARBA" id="ARBA00022475"/>
    </source>
</evidence>
<evidence type="ECO:0000256" key="1">
    <source>
        <dbReference type="ARBA" id="ARBA00004651"/>
    </source>
</evidence>